<keyword evidence="3 5" id="KW-0479">Metal-binding</keyword>
<dbReference type="InterPro" id="IPR001128">
    <property type="entry name" value="Cyt_P450"/>
</dbReference>
<dbReference type="GO" id="GO:0016705">
    <property type="term" value="F:oxidoreductase activity, acting on paired donors, with incorporation or reduction of molecular oxygen"/>
    <property type="evidence" value="ECO:0007669"/>
    <property type="project" value="InterPro"/>
</dbReference>
<dbReference type="STRING" id="1149755.A0A2J6RP29"/>
<keyword evidence="8" id="KW-1185">Reference proteome</keyword>
<dbReference type="Proteomes" id="UP000235786">
    <property type="component" value="Unassembled WGS sequence"/>
</dbReference>
<dbReference type="PANTHER" id="PTHR24305">
    <property type="entry name" value="CYTOCHROME P450"/>
    <property type="match status" value="1"/>
</dbReference>
<accession>A0A2J6RP29</accession>
<evidence type="ECO:0000256" key="5">
    <source>
        <dbReference type="PIRSR" id="PIRSR602401-1"/>
    </source>
</evidence>
<dbReference type="GO" id="GO:0005506">
    <property type="term" value="F:iron ion binding"/>
    <property type="evidence" value="ECO:0007669"/>
    <property type="project" value="InterPro"/>
</dbReference>
<dbReference type="PANTHER" id="PTHR24305:SF166">
    <property type="entry name" value="CYTOCHROME P450 12A4, MITOCHONDRIAL-RELATED"/>
    <property type="match status" value="1"/>
</dbReference>
<dbReference type="CDD" id="cd11059">
    <property type="entry name" value="CYP_fungal"/>
    <property type="match status" value="1"/>
</dbReference>
<evidence type="ECO:0000256" key="4">
    <source>
        <dbReference type="ARBA" id="ARBA00023004"/>
    </source>
</evidence>
<keyword evidence="4 5" id="KW-0408">Iron</keyword>
<keyword evidence="6" id="KW-0503">Monooxygenase</keyword>
<gene>
    <name evidence="7" type="ORF">L207DRAFT_487967</name>
</gene>
<dbReference type="AlphaFoldDB" id="A0A2J6RP29"/>
<keyword evidence="5 6" id="KW-0349">Heme</keyword>
<comment type="cofactor">
    <cofactor evidence="1 5">
        <name>heme</name>
        <dbReference type="ChEBI" id="CHEBI:30413"/>
    </cofactor>
</comment>
<dbReference type="OrthoDB" id="1470350at2759"/>
<dbReference type="Pfam" id="PF00067">
    <property type="entry name" value="p450"/>
    <property type="match status" value="1"/>
</dbReference>
<organism evidence="7 8">
    <name type="scientific">Hyaloscypha variabilis (strain UAMH 11265 / GT02V1 / F)</name>
    <name type="common">Meliniomyces variabilis</name>
    <dbReference type="NCBI Taxonomy" id="1149755"/>
    <lineage>
        <taxon>Eukaryota</taxon>
        <taxon>Fungi</taxon>
        <taxon>Dikarya</taxon>
        <taxon>Ascomycota</taxon>
        <taxon>Pezizomycotina</taxon>
        <taxon>Leotiomycetes</taxon>
        <taxon>Helotiales</taxon>
        <taxon>Hyaloscyphaceae</taxon>
        <taxon>Hyaloscypha</taxon>
        <taxon>Hyaloscypha variabilis</taxon>
    </lineage>
</organism>
<sequence length="493" mass="54815">MLNLPLLFTLISTILLLYRYVIYPAFVSPLSKIPAAHFTAPVSSVWIRSKRRNGKTGIQSIFAAHKRLGPIVQLSPNELSVASLDGLRQIYTGAFEKTAWYSELANLGVPNLVSMLKNKPHSVRKRMLSHIYSRSYIGSSIDLHDLSRVLIVERLLPVLQKAAESAEPFDAYSLNQALGADFMTSYLFGIGNSTDFIRNVEARKETMQNYRTKTRGLPGKEKASRELDALILSLCESAGTSSQKALSGASSYPVVYSQLSARLSNSESPLPNHINLAVASEMIDHFGAGIESARITLTYIQWELSRDSELQAQLRSELLTIQPLLSLRSEANLPNYGDIDGLPLLEAIVKEIIRVYPPSPALLPRVTPRGGAVIEGYTIPGGIEVGASAHCMHRNPSVFPSPSTFDPFRWLDKDEEKRREMDRWWWGFGSGARMCLGSHFATYMLKVLILAIYSKFQTEIVDDEGIEQEDTFLAGPKGEKLVLTLRKVEAVKE</sequence>
<dbReference type="InterPro" id="IPR036396">
    <property type="entry name" value="Cyt_P450_sf"/>
</dbReference>
<dbReference type="InterPro" id="IPR050121">
    <property type="entry name" value="Cytochrome_P450_monoxygenase"/>
</dbReference>
<dbReference type="Gene3D" id="1.10.630.10">
    <property type="entry name" value="Cytochrome P450"/>
    <property type="match status" value="1"/>
</dbReference>
<evidence type="ECO:0000313" key="7">
    <source>
        <dbReference type="EMBL" id="PMD40269.1"/>
    </source>
</evidence>
<evidence type="ECO:0000256" key="6">
    <source>
        <dbReference type="RuleBase" id="RU000461"/>
    </source>
</evidence>
<dbReference type="PRINTS" id="PR00385">
    <property type="entry name" value="P450"/>
</dbReference>
<evidence type="ECO:0000313" key="8">
    <source>
        <dbReference type="Proteomes" id="UP000235786"/>
    </source>
</evidence>
<dbReference type="PRINTS" id="PR00463">
    <property type="entry name" value="EP450I"/>
</dbReference>
<dbReference type="InterPro" id="IPR002401">
    <property type="entry name" value="Cyt_P450_E_grp-I"/>
</dbReference>
<protein>
    <submittedName>
        <fullName evidence="7">Cytochrome P450</fullName>
    </submittedName>
</protein>
<evidence type="ECO:0000256" key="2">
    <source>
        <dbReference type="ARBA" id="ARBA00010617"/>
    </source>
</evidence>
<dbReference type="InterPro" id="IPR017972">
    <property type="entry name" value="Cyt_P450_CS"/>
</dbReference>
<feature type="binding site" description="axial binding residue" evidence="5">
    <location>
        <position position="435"/>
    </location>
    <ligand>
        <name>heme</name>
        <dbReference type="ChEBI" id="CHEBI:30413"/>
    </ligand>
    <ligandPart>
        <name>Fe</name>
        <dbReference type="ChEBI" id="CHEBI:18248"/>
    </ligandPart>
</feature>
<dbReference type="GO" id="GO:0004497">
    <property type="term" value="F:monooxygenase activity"/>
    <property type="evidence" value="ECO:0007669"/>
    <property type="project" value="UniProtKB-KW"/>
</dbReference>
<name>A0A2J6RP29_HYAVF</name>
<evidence type="ECO:0000256" key="3">
    <source>
        <dbReference type="ARBA" id="ARBA00022723"/>
    </source>
</evidence>
<dbReference type="GO" id="GO:0020037">
    <property type="term" value="F:heme binding"/>
    <property type="evidence" value="ECO:0007669"/>
    <property type="project" value="InterPro"/>
</dbReference>
<dbReference type="EMBL" id="KZ613945">
    <property type="protein sequence ID" value="PMD40269.1"/>
    <property type="molecule type" value="Genomic_DNA"/>
</dbReference>
<proteinExistence type="inferred from homology"/>
<dbReference type="PROSITE" id="PS00086">
    <property type="entry name" value="CYTOCHROME_P450"/>
    <property type="match status" value="1"/>
</dbReference>
<comment type="similarity">
    <text evidence="2 6">Belongs to the cytochrome P450 family.</text>
</comment>
<dbReference type="SUPFAM" id="SSF48264">
    <property type="entry name" value="Cytochrome P450"/>
    <property type="match status" value="1"/>
</dbReference>
<reference evidence="7 8" key="1">
    <citation type="submission" date="2016-04" db="EMBL/GenBank/DDBJ databases">
        <title>A degradative enzymes factory behind the ericoid mycorrhizal symbiosis.</title>
        <authorList>
            <consortium name="DOE Joint Genome Institute"/>
            <person name="Martino E."/>
            <person name="Morin E."/>
            <person name="Grelet G."/>
            <person name="Kuo A."/>
            <person name="Kohler A."/>
            <person name="Daghino S."/>
            <person name="Barry K."/>
            <person name="Choi C."/>
            <person name="Cichocki N."/>
            <person name="Clum A."/>
            <person name="Copeland A."/>
            <person name="Hainaut M."/>
            <person name="Haridas S."/>
            <person name="Labutti K."/>
            <person name="Lindquist E."/>
            <person name="Lipzen A."/>
            <person name="Khouja H.-R."/>
            <person name="Murat C."/>
            <person name="Ohm R."/>
            <person name="Olson A."/>
            <person name="Spatafora J."/>
            <person name="Veneault-Fourrey C."/>
            <person name="Henrissat B."/>
            <person name="Grigoriev I."/>
            <person name="Martin F."/>
            <person name="Perotto S."/>
        </authorList>
    </citation>
    <scope>NUCLEOTIDE SEQUENCE [LARGE SCALE GENOMIC DNA]</scope>
    <source>
        <strain evidence="7 8">F</strain>
    </source>
</reference>
<keyword evidence="6" id="KW-0560">Oxidoreductase</keyword>
<evidence type="ECO:0000256" key="1">
    <source>
        <dbReference type="ARBA" id="ARBA00001971"/>
    </source>
</evidence>